<dbReference type="InterPro" id="IPR012319">
    <property type="entry name" value="FPG_cat"/>
</dbReference>
<evidence type="ECO:0000256" key="3">
    <source>
        <dbReference type="ARBA" id="ARBA00022763"/>
    </source>
</evidence>
<proteinExistence type="inferred from homology"/>
<dbReference type="RefSeq" id="WP_197921161.1">
    <property type="nucleotide sequence ID" value="NZ_CAWPTA010000007.1"/>
</dbReference>
<evidence type="ECO:0000256" key="1">
    <source>
        <dbReference type="ARBA" id="ARBA00001668"/>
    </source>
</evidence>
<dbReference type="Pfam" id="PF06831">
    <property type="entry name" value="H2TH"/>
    <property type="match status" value="1"/>
</dbReference>
<comment type="catalytic activity">
    <reaction evidence="1">
        <text>Hydrolysis of DNA containing ring-opened 7-methylguanine residues, releasing 2,6-diamino-4-hydroxy-5-(N-methyl)formamidopyrimidine.</text>
        <dbReference type="EC" id="3.2.2.23"/>
    </reaction>
</comment>
<dbReference type="SUPFAM" id="SSF57716">
    <property type="entry name" value="Glucocorticoid receptor-like (DNA-binding domain)"/>
    <property type="match status" value="1"/>
</dbReference>
<evidence type="ECO:0000256" key="2">
    <source>
        <dbReference type="ARBA" id="ARBA00009409"/>
    </source>
</evidence>
<dbReference type="Proteomes" id="UP000602442">
    <property type="component" value="Unassembled WGS sequence"/>
</dbReference>
<evidence type="ECO:0000256" key="8">
    <source>
        <dbReference type="ARBA" id="ARBA00023268"/>
    </source>
</evidence>
<organism evidence="11 12">
    <name type="scientific">Aurantiacibacter sediminis</name>
    <dbReference type="NCBI Taxonomy" id="2793064"/>
    <lineage>
        <taxon>Bacteria</taxon>
        <taxon>Pseudomonadati</taxon>
        <taxon>Pseudomonadota</taxon>
        <taxon>Alphaproteobacteria</taxon>
        <taxon>Sphingomonadales</taxon>
        <taxon>Erythrobacteraceae</taxon>
        <taxon>Aurantiacibacter</taxon>
    </lineage>
</organism>
<keyword evidence="7" id="KW-0456">Lyase</keyword>
<comment type="similarity">
    <text evidence="2">Belongs to the FPG family.</text>
</comment>
<keyword evidence="9" id="KW-0326">Glycosidase</keyword>
<evidence type="ECO:0000313" key="11">
    <source>
        <dbReference type="EMBL" id="MBH5322465.1"/>
    </source>
</evidence>
<protein>
    <submittedName>
        <fullName evidence="11">Fpg/Nei family DNA glycosylase</fullName>
    </submittedName>
</protein>
<dbReference type="SMART" id="SM01232">
    <property type="entry name" value="H2TH"/>
    <property type="match status" value="1"/>
</dbReference>
<keyword evidence="8" id="KW-0511">Multifunctional enzyme</keyword>
<dbReference type="InterPro" id="IPR035937">
    <property type="entry name" value="FPG_N"/>
</dbReference>
<evidence type="ECO:0000313" key="12">
    <source>
        <dbReference type="Proteomes" id="UP000602442"/>
    </source>
</evidence>
<keyword evidence="4" id="KW-0378">Hydrolase</keyword>
<keyword evidence="6" id="KW-0234">DNA repair</keyword>
<dbReference type="PANTHER" id="PTHR22993:SF9">
    <property type="entry name" value="FORMAMIDOPYRIMIDINE-DNA GLYCOSYLASE"/>
    <property type="match status" value="1"/>
</dbReference>
<dbReference type="PANTHER" id="PTHR22993">
    <property type="entry name" value="FORMAMIDOPYRIMIDINE-DNA GLYCOSYLASE"/>
    <property type="match status" value="1"/>
</dbReference>
<dbReference type="SUPFAM" id="SSF46946">
    <property type="entry name" value="S13-like H2TH domain"/>
    <property type="match status" value="1"/>
</dbReference>
<dbReference type="InterPro" id="IPR015886">
    <property type="entry name" value="H2TH_FPG"/>
</dbReference>
<keyword evidence="5" id="KW-0238">DNA-binding</keyword>
<dbReference type="Gene3D" id="1.10.8.50">
    <property type="match status" value="1"/>
</dbReference>
<dbReference type="InterPro" id="IPR010979">
    <property type="entry name" value="Ribosomal_uS13-like_H2TH"/>
</dbReference>
<evidence type="ECO:0000259" key="10">
    <source>
        <dbReference type="PROSITE" id="PS51068"/>
    </source>
</evidence>
<accession>A0ABS0N4M4</accession>
<dbReference type="SUPFAM" id="SSF81624">
    <property type="entry name" value="N-terminal domain of MutM-like DNA repair proteins"/>
    <property type="match status" value="1"/>
</dbReference>
<feature type="domain" description="Formamidopyrimidine-DNA glycosylase catalytic" evidence="10">
    <location>
        <begin position="2"/>
        <end position="116"/>
    </location>
</feature>
<dbReference type="PROSITE" id="PS51068">
    <property type="entry name" value="FPG_CAT"/>
    <property type="match status" value="1"/>
</dbReference>
<sequence length="263" mass="29462">MPELPEAEHYRRTIAEKCLNRTIESVELGDDTEHVELPGGNARERLVGHQFTETHRHGKLIFAGSKDGPWICVHLGMTGRLLAYDTSDHTPPDFNRILIAFEGERRLAFSCPRKLGWVHVLDDPEDEIAERGFGPDAMDISEDDFVEVIGSTNGAIKGALMAQKKLAGIGNLWSDEILFQSELHPETKASDLDEKTLRKMHAAMRRILAGVCDKDADYSQLPYRWLVSHRHKGEDCRRCDGTITKSKVSGRSAYHCDSVSKPG</sequence>
<evidence type="ECO:0000256" key="9">
    <source>
        <dbReference type="ARBA" id="ARBA00023295"/>
    </source>
</evidence>
<name>A0ABS0N4M4_9SPHN</name>
<dbReference type="Gene3D" id="3.20.190.10">
    <property type="entry name" value="MutM-like, N-terminal"/>
    <property type="match status" value="1"/>
</dbReference>
<keyword evidence="12" id="KW-1185">Reference proteome</keyword>
<evidence type="ECO:0000256" key="5">
    <source>
        <dbReference type="ARBA" id="ARBA00023125"/>
    </source>
</evidence>
<dbReference type="Pfam" id="PF01149">
    <property type="entry name" value="Fapy_DNA_glyco"/>
    <property type="match status" value="1"/>
</dbReference>
<gene>
    <name evidence="11" type="ORF">I5L03_07690</name>
</gene>
<comment type="caution">
    <text evidence="11">The sequence shown here is derived from an EMBL/GenBank/DDBJ whole genome shotgun (WGS) entry which is preliminary data.</text>
</comment>
<evidence type="ECO:0000256" key="7">
    <source>
        <dbReference type="ARBA" id="ARBA00023239"/>
    </source>
</evidence>
<dbReference type="SMART" id="SM00898">
    <property type="entry name" value="Fapy_DNA_glyco"/>
    <property type="match status" value="1"/>
</dbReference>
<keyword evidence="3" id="KW-0227">DNA damage</keyword>
<evidence type="ECO:0000256" key="6">
    <source>
        <dbReference type="ARBA" id="ARBA00023204"/>
    </source>
</evidence>
<reference evidence="11 12" key="1">
    <citation type="submission" date="2020-11" db="EMBL/GenBank/DDBJ databases">
        <title>Erythrobacter sediminis sp. nov., a marine bacterium from a tidal flat of Garorim Bay.</title>
        <authorList>
            <person name="Kim D."/>
            <person name="Yoo Y."/>
            <person name="Kim J.-J."/>
        </authorList>
    </citation>
    <scope>NUCLEOTIDE SEQUENCE [LARGE SCALE GENOMIC DNA]</scope>
    <source>
        <strain evidence="11 12">JGD-13</strain>
    </source>
</reference>
<dbReference type="EMBL" id="JAEANY010000002">
    <property type="protein sequence ID" value="MBH5322465.1"/>
    <property type="molecule type" value="Genomic_DNA"/>
</dbReference>
<evidence type="ECO:0000256" key="4">
    <source>
        <dbReference type="ARBA" id="ARBA00022801"/>
    </source>
</evidence>